<evidence type="ECO:0000313" key="12">
    <source>
        <dbReference type="Proteomes" id="UP001627154"/>
    </source>
</evidence>
<organism evidence="11 12">
    <name type="scientific">Trichogramma kaykai</name>
    <dbReference type="NCBI Taxonomy" id="54128"/>
    <lineage>
        <taxon>Eukaryota</taxon>
        <taxon>Metazoa</taxon>
        <taxon>Ecdysozoa</taxon>
        <taxon>Arthropoda</taxon>
        <taxon>Hexapoda</taxon>
        <taxon>Insecta</taxon>
        <taxon>Pterygota</taxon>
        <taxon>Neoptera</taxon>
        <taxon>Endopterygota</taxon>
        <taxon>Hymenoptera</taxon>
        <taxon>Apocrita</taxon>
        <taxon>Proctotrupomorpha</taxon>
        <taxon>Chalcidoidea</taxon>
        <taxon>Trichogrammatidae</taxon>
        <taxon>Trichogramma</taxon>
    </lineage>
</organism>
<sequence length="279" mass="31806">MSEKSKDIVQVAAETYDEVNDLGDSNTTRFDEPKNTCDEVNDLRLGDSTTIKTDERNLSRDSAANLNKLAIVFIEEKSPTILTKKGSFTCEICHRSFLRRANLNVHIKSKHGPSESFHCNDCPKSFARKSYLTSHIQEVHNPIKPFECTMCQKSFILRNILKKHMTVHDNIRPFKCGTCQKSFKREGCLKNHIIEVHPSSNNRHACNFKNCTSSFSRKSGLTKHINQYLVKVNLCLHVMNVTNHFVARILSKLTKQYTRKASPSSVGIVKKDLHKKLPC</sequence>
<dbReference type="SMART" id="SM00355">
    <property type="entry name" value="ZnF_C2H2"/>
    <property type="match status" value="5"/>
</dbReference>
<dbReference type="GO" id="GO:0005634">
    <property type="term" value="C:nucleus"/>
    <property type="evidence" value="ECO:0007669"/>
    <property type="project" value="UniProtKB-SubCell"/>
</dbReference>
<gene>
    <name evidence="11" type="ORF">TKK_003938</name>
</gene>
<keyword evidence="12" id="KW-1185">Reference proteome</keyword>
<dbReference type="PANTHER" id="PTHR24388:SF54">
    <property type="entry name" value="PROTEIN ESCARGOT"/>
    <property type="match status" value="1"/>
</dbReference>
<keyword evidence="6" id="KW-0238">DNA-binding</keyword>
<evidence type="ECO:0000313" key="11">
    <source>
        <dbReference type="EMBL" id="KAL3403351.1"/>
    </source>
</evidence>
<dbReference type="PANTHER" id="PTHR24388">
    <property type="entry name" value="ZINC FINGER PROTEIN"/>
    <property type="match status" value="1"/>
</dbReference>
<dbReference type="AlphaFoldDB" id="A0ABD2XDT3"/>
<proteinExistence type="inferred from homology"/>
<dbReference type="InterPro" id="IPR036236">
    <property type="entry name" value="Znf_C2H2_sf"/>
</dbReference>
<accession>A0ABD2XDT3</accession>
<dbReference type="FunFam" id="3.30.160.60:FF:000100">
    <property type="entry name" value="Zinc finger 45-like"/>
    <property type="match status" value="2"/>
</dbReference>
<evidence type="ECO:0000256" key="3">
    <source>
        <dbReference type="ARBA" id="ARBA00022737"/>
    </source>
</evidence>
<dbReference type="GO" id="GO:0008270">
    <property type="term" value="F:zinc ion binding"/>
    <property type="evidence" value="ECO:0007669"/>
    <property type="project" value="UniProtKB-KW"/>
</dbReference>
<dbReference type="PROSITE" id="PS50157">
    <property type="entry name" value="ZINC_FINGER_C2H2_2"/>
    <property type="match status" value="4"/>
</dbReference>
<keyword evidence="5" id="KW-0862">Zinc</keyword>
<dbReference type="Proteomes" id="UP001627154">
    <property type="component" value="Unassembled WGS sequence"/>
</dbReference>
<dbReference type="GO" id="GO:0003677">
    <property type="term" value="F:DNA binding"/>
    <property type="evidence" value="ECO:0007669"/>
    <property type="project" value="UniProtKB-KW"/>
</dbReference>
<dbReference type="InterPro" id="IPR013087">
    <property type="entry name" value="Znf_C2H2_type"/>
</dbReference>
<dbReference type="SUPFAM" id="SSF57667">
    <property type="entry name" value="beta-beta-alpha zinc fingers"/>
    <property type="match status" value="2"/>
</dbReference>
<evidence type="ECO:0000256" key="2">
    <source>
        <dbReference type="ARBA" id="ARBA00022723"/>
    </source>
</evidence>
<keyword evidence="7" id="KW-0539">Nucleus</keyword>
<keyword evidence="4 9" id="KW-0863">Zinc-finger</keyword>
<evidence type="ECO:0000256" key="1">
    <source>
        <dbReference type="ARBA" id="ARBA00004123"/>
    </source>
</evidence>
<feature type="domain" description="C2H2-type" evidence="10">
    <location>
        <begin position="117"/>
        <end position="145"/>
    </location>
</feature>
<dbReference type="EMBL" id="JBJJXI010000031">
    <property type="protein sequence ID" value="KAL3403351.1"/>
    <property type="molecule type" value="Genomic_DNA"/>
</dbReference>
<evidence type="ECO:0000256" key="7">
    <source>
        <dbReference type="ARBA" id="ARBA00023242"/>
    </source>
</evidence>
<keyword evidence="3" id="KW-0677">Repeat</keyword>
<feature type="domain" description="C2H2-type" evidence="10">
    <location>
        <begin position="146"/>
        <end position="173"/>
    </location>
</feature>
<comment type="subcellular location">
    <subcellularLocation>
        <location evidence="1">Nucleus</location>
    </subcellularLocation>
</comment>
<evidence type="ECO:0000256" key="4">
    <source>
        <dbReference type="ARBA" id="ARBA00022771"/>
    </source>
</evidence>
<comment type="similarity">
    <text evidence="8">Belongs to the snail C2H2-type zinc-finger protein family.</text>
</comment>
<evidence type="ECO:0000256" key="6">
    <source>
        <dbReference type="ARBA" id="ARBA00023125"/>
    </source>
</evidence>
<name>A0ABD2XDT3_9HYME</name>
<dbReference type="Gene3D" id="3.30.160.60">
    <property type="entry name" value="Classic Zinc Finger"/>
    <property type="match status" value="5"/>
</dbReference>
<reference evidence="11 12" key="1">
    <citation type="journal article" date="2024" name="bioRxiv">
        <title>A reference genome for Trichogramma kaykai: A tiny desert-dwelling parasitoid wasp with competing sex-ratio distorters.</title>
        <authorList>
            <person name="Culotta J."/>
            <person name="Lindsey A.R."/>
        </authorList>
    </citation>
    <scope>NUCLEOTIDE SEQUENCE [LARGE SCALE GENOMIC DNA]</scope>
    <source>
        <strain evidence="11 12">KSX58</strain>
    </source>
</reference>
<dbReference type="InterPro" id="IPR050527">
    <property type="entry name" value="Snail/Krueppel_Znf"/>
</dbReference>
<feature type="domain" description="C2H2-type" evidence="10">
    <location>
        <begin position="174"/>
        <end position="202"/>
    </location>
</feature>
<evidence type="ECO:0000256" key="8">
    <source>
        <dbReference type="ARBA" id="ARBA00037948"/>
    </source>
</evidence>
<protein>
    <recommendedName>
        <fullName evidence="10">C2H2-type domain-containing protein</fullName>
    </recommendedName>
</protein>
<evidence type="ECO:0000259" key="10">
    <source>
        <dbReference type="PROSITE" id="PS50157"/>
    </source>
</evidence>
<feature type="domain" description="C2H2-type" evidence="10">
    <location>
        <begin position="88"/>
        <end position="116"/>
    </location>
</feature>
<evidence type="ECO:0000256" key="9">
    <source>
        <dbReference type="PROSITE-ProRule" id="PRU00042"/>
    </source>
</evidence>
<keyword evidence="2" id="KW-0479">Metal-binding</keyword>
<dbReference type="PROSITE" id="PS00028">
    <property type="entry name" value="ZINC_FINGER_C2H2_1"/>
    <property type="match status" value="4"/>
</dbReference>
<dbReference type="Pfam" id="PF00096">
    <property type="entry name" value="zf-C2H2"/>
    <property type="match status" value="4"/>
</dbReference>
<evidence type="ECO:0000256" key="5">
    <source>
        <dbReference type="ARBA" id="ARBA00022833"/>
    </source>
</evidence>
<comment type="caution">
    <text evidence="11">The sequence shown here is derived from an EMBL/GenBank/DDBJ whole genome shotgun (WGS) entry which is preliminary data.</text>
</comment>